<reference evidence="2" key="1">
    <citation type="submission" date="2013-07" db="EMBL/GenBank/DDBJ databases">
        <title>The comparative mitochondrial genomes from Braconidae subfamilies and the phylogeny of the Hymenoptera.</title>
        <authorList>
            <person name="Li Q."/>
            <person name="Wei S.J."/>
            <person name="Chen X.X."/>
        </authorList>
    </citation>
    <scope>NUCLEOTIDE SEQUENCE</scope>
</reference>
<protein>
    <submittedName>
        <fullName evidence="2">ATP synthase F0 subunit 8</fullName>
    </submittedName>
</protein>
<evidence type="ECO:0000313" key="2">
    <source>
        <dbReference type="EMBL" id="AHA52550.1"/>
    </source>
</evidence>
<sequence length="59" mass="7783">MYMLYIIPQMCPMNWFFMSFIWNFFFVLLIIFMFYFYQIMMFDKINFKLNKFNYFKMLW</sequence>
<evidence type="ECO:0000256" key="1">
    <source>
        <dbReference type="SAM" id="Phobius"/>
    </source>
</evidence>
<keyword evidence="1" id="KW-0472">Membrane</keyword>
<feature type="transmembrane region" description="Helical" evidence="1">
    <location>
        <begin position="15"/>
        <end position="37"/>
    </location>
</feature>
<name>A0A0A6ZL29_9HYME</name>
<geneLocation type="mitochondrion" evidence="2"/>
<dbReference type="EMBL" id="KF385875">
    <property type="protein sequence ID" value="AHA52550.1"/>
    <property type="molecule type" value="Genomic_DNA"/>
</dbReference>
<organism evidence="2">
    <name type="scientific">Pambolus sp. QL-2013</name>
    <dbReference type="NCBI Taxonomy" id="1421597"/>
    <lineage>
        <taxon>Eukaryota</taxon>
        <taxon>Metazoa</taxon>
        <taxon>Ecdysozoa</taxon>
        <taxon>Arthropoda</taxon>
        <taxon>Hexapoda</taxon>
        <taxon>Insecta</taxon>
        <taxon>Pterygota</taxon>
        <taxon>Neoptera</taxon>
        <taxon>Endopterygota</taxon>
        <taxon>Hymenoptera</taxon>
        <taxon>Apocrita</taxon>
        <taxon>Ichneumonoidea</taxon>
        <taxon>Braconidae</taxon>
        <taxon>Exothecinae</taxon>
        <taxon>Pambolus</taxon>
    </lineage>
</organism>
<proteinExistence type="predicted"/>
<gene>
    <name evidence="2" type="primary">ATP8</name>
</gene>
<keyword evidence="1" id="KW-0812">Transmembrane</keyword>
<dbReference type="AlphaFoldDB" id="A0A0A6ZL29"/>
<accession>A0A0A6ZL29</accession>
<keyword evidence="1" id="KW-1133">Transmembrane helix</keyword>
<keyword evidence="2" id="KW-0496">Mitochondrion</keyword>